<sequence>MKPSRKHVDNSEIKSELIRLADPKYRTFSSGLIPGADNMIGVRIPDLRDLAKRIAAGDWKNYLKEATDDSFEEIMLQGLVIGYAKGQPDEIIAALTYFIPKIDNWSINDSTAMGLKIAKKHQDRFWKFIQPYLDSNQEFFVRFGVVMLLSHYVDEEHISLVLERLDSITHEGYYVRMAVAWAVSVCYVKFPNITHAYLENSSLDNATYNKAIQKICESYRADEEAKTILRGMKRK</sequence>
<evidence type="ECO:0000313" key="2">
    <source>
        <dbReference type="Proteomes" id="UP000000365"/>
    </source>
</evidence>
<dbReference type="HOGENOM" id="CLU_095329_0_0_2"/>
<dbReference type="eggNOG" id="arCOG11010">
    <property type="taxonomic scope" value="Archaea"/>
</dbReference>
<dbReference type="Pfam" id="PF08713">
    <property type="entry name" value="DNA_alkylation"/>
    <property type="match status" value="1"/>
</dbReference>
<proteinExistence type="predicted"/>
<dbReference type="AlphaFoldDB" id="A2SPP0"/>
<dbReference type="Gene3D" id="1.25.10.90">
    <property type="match status" value="1"/>
</dbReference>
<dbReference type="InterPro" id="IPR016024">
    <property type="entry name" value="ARM-type_fold"/>
</dbReference>
<gene>
    <name evidence="1" type="ordered locus">Mlab_0119</name>
</gene>
<accession>A2SPP0</accession>
<reference evidence="1 2" key="1">
    <citation type="journal article" date="2009" name="Stand. Genomic Sci.">
        <title>Complete genome sequence of Methanocorpusculum labreanum type strain Z.</title>
        <authorList>
            <person name="Anderson I.J."/>
            <person name="Sieprawska-Lupa M."/>
            <person name="Goltsman E."/>
            <person name="Lapidus A."/>
            <person name="Copeland A."/>
            <person name="Glavina Del Rio T."/>
            <person name="Tice H."/>
            <person name="Dalin E."/>
            <person name="Barry K."/>
            <person name="Pitluck S."/>
            <person name="Hauser L."/>
            <person name="Land M."/>
            <person name="Lucas S."/>
            <person name="Richardson P."/>
            <person name="Whitman W.B."/>
            <person name="Kyrpides N.C."/>
        </authorList>
    </citation>
    <scope>NUCLEOTIDE SEQUENCE [LARGE SCALE GENOMIC DNA]</scope>
    <source>
        <strain evidence="2">ATCC 43576 / DSM 4855 / Z</strain>
    </source>
</reference>
<evidence type="ECO:0008006" key="3">
    <source>
        <dbReference type="Google" id="ProtNLM"/>
    </source>
</evidence>
<evidence type="ECO:0000313" key="1">
    <source>
        <dbReference type="EMBL" id="ABN06296.1"/>
    </source>
</evidence>
<dbReference type="PANTHER" id="PTHR34070">
    <property type="entry name" value="ARMADILLO-TYPE FOLD"/>
    <property type="match status" value="1"/>
</dbReference>
<dbReference type="PANTHER" id="PTHR34070:SF1">
    <property type="entry name" value="DNA ALKYLATION REPAIR PROTEIN"/>
    <property type="match status" value="1"/>
</dbReference>
<keyword evidence="2" id="KW-1185">Reference proteome</keyword>
<dbReference type="Proteomes" id="UP000000365">
    <property type="component" value="Chromosome"/>
</dbReference>
<protein>
    <recommendedName>
        <fullName evidence="3">DNA alkylation repair enzyme</fullName>
    </recommendedName>
</protein>
<dbReference type="EMBL" id="CP000559">
    <property type="protein sequence ID" value="ABN06296.1"/>
    <property type="molecule type" value="Genomic_DNA"/>
</dbReference>
<dbReference type="KEGG" id="mla:Mlab_0119"/>
<organism evidence="1 2">
    <name type="scientific">Methanocorpusculum labreanum (strain ATCC 43576 / DSM 4855 / Z)</name>
    <dbReference type="NCBI Taxonomy" id="410358"/>
    <lineage>
        <taxon>Archaea</taxon>
        <taxon>Methanobacteriati</taxon>
        <taxon>Methanobacteriota</taxon>
        <taxon>Stenosarchaea group</taxon>
        <taxon>Methanomicrobia</taxon>
        <taxon>Methanomicrobiales</taxon>
        <taxon>Methanocorpusculaceae</taxon>
        <taxon>Methanocorpusculum</taxon>
    </lineage>
</organism>
<dbReference type="GeneID" id="4796119"/>
<name>A2SPP0_METLZ</name>
<dbReference type="SUPFAM" id="SSF48371">
    <property type="entry name" value="ARM repeat"/>
    <property type="match status" value="1"/>
</dbReference>
<dbReference type="RefSeq" id="WP_011832497.1">
    <property type="nucleotide sequence ID" value="NC_008942.1"/>
</dbReference>
<dbReference type="STRING" id="410358.Mlab_0119"/>
<dbReference type="InterPro" id="IPR014825">
    <property type="entry name" value="DNA_alkylation"/>
</dbReference>
<dbReference type="CDD" id="cd06561">
    <property type="entry name" value="AlkD_like"/>
    <property type="match status" value="1"/>
</dbReference>